<protein>
    <submittedName>
        <fullName evidence="2">Uncharacterized protein</fullName>
    </submittedName>
</protein>
<gene>
    <name evidence="2" type="ORF">ABENE_22570</name>
</gene>
<comment type="caution">
    <text evidence="2">The sequence shown here is derived from an EMBL/GenBank/DDBJ whole genome shotgun (WGS) entry which is preliminary data.</text>
</comment>
<keyword evidence="3" id="KW-1185">Reference proteome</keyword>
<dbReference type="eggNOG" id="ENOG5032TEX">
    <property type="taxonomic scope" value="Bacteria"/>
</dbReference>
<accession>V4P3X9</accession>
<dbReference type="PATRIC" id="fig|1121022.4.peg.4623"/>
<organism evidence="2 3">
    <name type="scientific">Asticcacaulis benevestitus DSM 16100 = ATCC BAA-896</name>
    <dbReference type="NCBI Taxonomy" id="1121022"/>
    <lineage>
        <taxon>Bacteria</taxon>
        <taxon>Pseudomonadati</taxon>
        <taxon>Pseudomonadota</taxon>
        <taxon>Alphaproteobacteria</taxon>
        <taxon>Caulobacterales</taxon>
        <taxon>Caulobacteraceae</taxon>
        <taxon>Asticcacaulis</taxon>
    </lineage>
</organism>
<evidence type="ECO:0000313" key="3">
    <source>
        <dbReference type="Proteomes" id="UP000017837"/>
    </source>
</evidence>
<keyword evidence="1" id="KW-0175">Coiled coil</keyword>
<evidence type="ECO:0000256" key="1">
    <source>
        <dbReference type="SAM" id="Coils"/>
    </source>
</evidence>
<sequence>MERPNTVAGLIAKRDELHKLRKALESEIHKLTCDIDHLDAAISLFDASQTPRAITRYVTKHRAKKGTVGKFVLDYLRTATAPVTSRQITEAWISNINL</sequence>
<name>V4P3X9_9CAUL</name>
<dbReference type="AlphaFoldDB" id="V4P3X9"/>
<dbReference type="Proteomes" id="UP000017837">
    <property type="component" value="Unassembled WGS sequence"/>
</dbReference>
<feature type="coiled-coil region" evidence="1">
    <location>
        <begin position="7"/>
        <end position="41"/>
    </location>
</feature>
<reference evidence="2 3" key="1">
    <citation type="journal article" date="2014" name="Nature">
        <title>Sequential evolution of bacterial morphology by co-option of a developmental regulator.</title>
        <authorList>
            <person name="Jiang C."/>
            <person name="Brown P.J."/>
            <person name="Ducret A."/>
            <person name="Brun Y.V."/>
        </authorList>
    </citation>
    <scope>NUCLEOTIDE SEQUENCE [LARGE SCALE GENOMIC DNA]</scope>
    <source>
        <strain evidence="2 3">DSM 16100</strain>
    </source>
</reference>
<dbReference type="EMBL" id="AWGB01000101">
    <property type="protein sequence ID" value="ESQ80015.1"/>
    <property type="molecule type" value="Genomic_DNA"/>
</dbReference>
<proteinExistence type="predicted"/>
<evidence type="ECO:0000313" key="2">
    <source>
        <dbReference type="EMBL" id="ESQ80015.1"/>
    </source>
</evidence>